<evidence type="ECO:0000256" key="4">
    <source>
        <dbReference type="ARBA" id="ARBA00022776"/>
    </source>
</evidence>
<dbReference type="PANTHER" id="PTHR12830:SF9">
    <property type="entry name" value="ANAPHASE-PROMOTING COMPLEX SUBUNIT 5"/>
    <property type="match status" value="1"/>
</dbReference>
<dbReference type="GO" id="GO:0045842">
    <property type="term" value="P:positive regulation of mitotic metaphase/anaphase transition"/>
    <property type="evidence" value="ECO:0007669"/>
    <property type="project" value="TreeGrafter"/>
</dbReference>
<dbReference type="KEGG" id="cme:CYME_CMH018C"/>
<evidence type="ECO:0000256" key="6">
    <source>
        <dbReference type="ARBA" id="ARBA00023306"/>
    </source>
</evidence>
<evidence type="ECO:0000313" key="10">
    <source>
        <dbReference type="EMBL" id="BAM79723.1"/>
    </source>
</evidence>
<dbReference type="GO" id="GO:0005680">
    <property type="term" value="C:anaphase-promoting complex"/>
    <property type="evidence" value="ECO:0007669"/>
    <property type="project" value="InterPro"/>
</dbReference>
<comment type="similarity">
    <text evidence="1">Belongs to the APC5 family.</text>
</comment>
<keyword evidence="6" id="KW-0131">Cell cycle</keyword>
<dbReference type="EMBL" id="AP006490">
    <property type="protein sequence ID" value="BAM79723.1"/>
    <property type="molecule type" value="Genomic_DNA"/>
</dbReference>
<keyword evidence="11" id="KW-1185">Reference proteome</keyword>
<evidence type="ECO:0000256" key="3">
    <source>
        <dbReference type="ARBA" id="ARBA00022618"/>
    </source>
</evidence>
<dbReference type="InterPro" id="IPR037679">
    <property type="entry name" value="Apc5"/>
</dbReference>
<evidence type="ECO:0000259" key="9">
    <source>
        <dbReference type="Pfam" id="PF12862"/>
    </source>
</evidence>
<feature type="region of interest" description="Disordered" evidence="7">
    <location>
        <begin position="471"/>
        <end position="512"/>
    </location>
</feature>
<evidence type="ECO:0000256" key="7">
    <source>
        <dbReference type="SAM" id="MobiDB-lite"/>
    </source>
</evidence>
<dbReference type="InterPro" id="IPR026000">
    <property type="entry name" value="Apc5_dom"/>
</dbReference>
<reference evidence="10 11" key="1">
    <citation type="journal article" date="2004" name="Nature">
        <title>Genome sequence of the ultrasmall unicellular red alga Cyanidioschyzon merolae 10D.</title>
        <authorList>
            <person name="Matsuzaki M."/>
            <person name="Misumi O."/>
            <person name="Shin-i T."/>
            <person name="Maruyama S."/>
            <person name="Takahara M."/>
            <person name="Miyagishima S."/>
            <person name="Mori T."/>
            <person name="Nishida K."/>
            <person name="Yagisawa F."/>
            <person name="Nishida K."/>
            <person name="Yoshida Y."/>
            <person name="Nishimura Y."/>
            <person name="Nakao S."/>
            <person name="Kobayashi T."/>
            <person name="Momoyama Y."/>
            <person name="Higashiyama T."/>
            <person name="Minoda A."/>
            <person name="Sano M."/>
            <person name="Nomoto H."/>
            <person name="Oishi K."/>
            <person name="Hayashi H."/>
            <person name="Ohta F."/>
            <person name="Nishizaka S."/>
            <person name="Haga S."/>
            <person name="Miura S."/>
            <person name="Morishita T."/>
            <person name="Kabeya Y."/>
            <person name="Terasawa K."/>
            <person name="Suzuki Y."/>
            <person name="Ishii Y."/>
            <person name="Asakawa S."/>
            <person name="Takano H."/>
            <person name="Ohta N."/>
            <person name="Kuroiwa H."/>
            <person name="Tanaka K."/>
            <person name="Shimizu N."/>
            <person name="Sugano S."/>
            <person name="Sato N."/>
            <person name="Nozaki H."/>
            <person name="Ogasawara N."/>
            <person name="Kohara Y."/>
            <person name="Kuroiwa T."/>
        </authorList>
    </citation>
    <scope>NUCLEOTIDE SEQUENCE [LARGE SCALE GENOMIC DNA]</scope>
    <source>
        <strain evidence="10 11">10D</strain>
    </source>
</reference>
<evidence type="ECO:0000313" key="11">
    <source>
        <dbReference type="Proteomes" id="UP000007014"/>
    </source>
</evidence>
<dbReference type="Pfam" id="PF12862">
    <property type="entry name" value="ANAPC5"/>
    <property type="match status" value="1"/>
</dbReference>
<dbReference type="GeneID" id="16993355"/>
<reference evidence="10 11" key="2">
    <citation type="journal article" date="2007" name="BMC Biol.">
        <title>A 100%-complete sequence reveals unusually simple genomic features in the hot-spring red alga Cyanidioschyzon merolae.</title>
        <authorList>
            <person name="Nozaki H."/>
            <person name="Takano H."/>
            <person name="Misumi O."/>
            <person name="Terasawa K."/>
            <person name="Matsuzaki M."/>
            <person name="Maruyama S."/>
            <person name="Nishida K."/>
            <person name="Yagisawa F."/>
            <person name="Yoshida Y."/>
            <person name="Fujiwara T."/>
            <person name="Takio S."/>
            <person name="Tamura K."/>
            <person name="Chung S.J."/>
            <person name="Nakamura S."/>
            <person name="Kuroiwa H."/>
            <person name="Tanaka K."/>
            <person name="Sato N."/>
            <person name="Kuroiwa T."/>
        </authorList>
    </citation>
    <scope>NUCLEOTIDE SEQUENCE [LARGE SCALE GENOMIC DNA]</scope>
    <source>
        <strain evidence="10 11">10D</strain>
    </source>
</reference>
<sequence>MDVREAVDLLTPFRVLHLVAAALCAQVPCNPQIDGATGTNAAVQERRALTCLHLLHVARAGPAENFDWRLSSPDTYFPARSVLDRLPSAEREELQHFADRWVELTRHVLSESVDVLYDAFEVLLGDLFVSVPLSLGDVVLGSLQVDESFQSHEQSDTFERGICTDRVLQRSAFAGGSALGTFVRRCRVAFESLPFEAVAQLHREVTLDHTKAPSTHYANVVHTSFDFSAVRRAAHRAVRAIVIAGGPPHPRDRALLKASTDPAAELFRWVDAVWRRNLNEANFALRRYNDLAIARCNRGMFDSGPQEAAVAVAGMLVLMGHPVQARIALEESIRVAQQTGDHVTLSRALTWISRLTENERKRLRYLKDCWTRSPKLSQESVLARLAAAHTLLNMNFPLGNHTATKFRKWRRILRHMECAYAASVNSPEDTHLVLASMHTLAVLSGQPLVLRESLTEMRLRSLLPNIREFTEDGDHRTHDETTSSLSSVDHDSCESNAKKAGAGANFGEHERSRHPLGELPVQLHQSASIDDGPEDAAHVDANFLLTSKELGLAPTEHLARALCAASAETLMRHGILRASWTAALPLRNACALVRAADDEPESSPVLRILHQCLARIAFEYAVAREEWQIAAACLERLTSFAPPIVQEKYPDLAGNSASTATLNAILDVLDCHARFWLCRAQVSEALYFAEEFAQTANKYAALGCRSRLVDALLLQVECYLSAEMNARALAASLASISLAESIGDEPRRFRGILSLAQVRLAMQAVDSASRLLESADSMLLDQKDSASLGSAALWKSLVSEESCLSHSDRARVWMMLGGIALVKMQSQQSVNTGEATSCFEMAFRTADLVALQREALFALLHTRGAKTDIAAMTNFEFKMQCVRRQQSSWAEALQVSGSTEWEQNVCCYLQHTRTEFHESRNSESDLYMEVAAANRKSEC</sequence>
<dbReference type="GO" id="GO:0051301">
    <property type="term" value="P:cell division"/>
    <property type="evidence" value="ECO:0007669"/>
    <property type="project" value="UniProtKB-KW"/>
</dbReference>
<keyword evidence="8" id="KW-0732">Signal</keyword>
<feature type="signal peptide" evidence="8">
    <location>
        <begin position="1"/>
        <end position="21"/>
    </location>
</feature>
<keyword evidence="3" id="KW-0132">Cell division</keyword>
<evidence type="ECO:0000256" key="8">
    <source>
        <dbReference type="SAM" id="SignalP"/>
    </source>
</evidence>
<dbReference type="AlphaFoldDB" id="M1VGD4"/>
<keyword evidence="4" id="KW-0498">Mitosis</keyword>
<feature type="chain" id="PRO_5004018948" description="Anaphase-promoting complex subunit 5" evidence="8">
    <location>
        <begin position="22"/>
        <end position="939"/>
    </location>
</feature>
<evidence type="ECO:0000256" key="1">
    <source>
        <dbReference type="ARBA" id="ARBA00007450"/>
    </source>
</evidence>
<dbReference type="GO" id="GO:0070979">
    <property type="term" value="P:protein K11-linked ubiquitination"/>
    <property type="evidence" value="ECO:0007669"/>
    <property type="project" value="TreeGrafter"/>
</dbReference>
<protein>
    <recommendedName>
        <fullName evidence="2">Anaphase-promoting complex subunit 5</fullName>
    </recommendedName>
</protein>
<feature type="compositionally biased region" description="Basic and acidic residues" evidence="7">
    <location>
        <begin position="471"/>
        <end position="481"/>
    </location>
</feature>
<feature type="compositionally biased region" description="Basic and acidic residues" evidence="7">
    <location>
        <begin position="488"/>
        <end position="497"/>
    </location>
</feature>
<name>M1VGD4_CYAM1</name>
<evidence type="ECO:0000256" key="5">
    <source>
        <dbReference type="ARBA" id="ARBA00022786"/>
    </source>
</evidence>
<proteinExistence type="inferred from homology"/>
<dbReference type="PANTHER" id="PTHR12830">
    <property type="entry name" value="ANAPHASE-PROMOTING COMPLEX SUBUNIT 5"/>
    <property type="match status" value="1"/>
</dbReference>
<organism evidence="10 11">
    <name type="scientific">Cyanidioschyzon merolae (strain NIES-3377 / 10D)</name>
    <name type="common">Unicellular red alga</name>
    <dbReference type="NCBI Taxonomy" id="280699"/>
    <lineage>
        <taxon>Eukaryota</taxon>
        <taxon>Rhodophyta</taxon>
        <taxon>Bangiophyceae</taxon>
        <taxon>Cyanidiales</taxon>
        <taxon>Cyanidiaceae</taxon>
        <taxon>Cyanidioschyzon</taxon>
    </lineage>
</organism>
<dbReference type="RefSeq" id="XP_005536009.1">
    <property type="nucleotide sequence ID" value="XM_005535952.1"/>
</dbReference>
<evidence type="ECO:0000256" key="2">
    <source>
        <dbReference type="ARBA" id="ARBA00016066"/>
    </source>
</evidence>
<gene>
    <name evidence="10" type="ORF">CYME_CMH018C</name>
</gene>
<dbReference type="GO" id="GO:0031145">
    <property type="term" value="P:anaphase-promoting complex-dependent catabolic process"/>
    <property type="evidence" value="ECO:0007669"/>
    <property type="project" value="TreeGrafter"/>
</dbReference>
<dbReference type="OrthoDB" id="2504561at2759"/>
<feature type="domain" description="Anaphase-promoting complex subunit 5" evidence="9">
    <location>
        <begin position="268"/>
        <end position="358"/>
    </location>
</feature>
<accession>M1VGD4</accession>
<keyword evidence="5" id="KW-0833">Ubl conjugation pathway</keyword>
<dbReference type="Proteomes" id="UP000007014">
    <property type="component" value="Chromosome 8"/>
</dbReference>